<evidence type="ECO:0000313" key="3">
    <source>
        <dbReference type="Proteomes" id="UP000284842"/>
    </source>
</evidence>
<dbReference type="STRING" id="181874.A0A409YV59"/>
<dbReference type="InParanoid" id="A0A409YV59"/>
<keyword evidence="3" id="KW-1185">Reference proteome</keyword>
<gene>
    <name evidence="2" type="ORF">CVT24_011591</name>
</gene>
<proteinExistence type="predicted"/>
<dbReference type="EMBL" id="NHTK01000564">
    <property type="protein sequence ID" value="PPR06901.1"/>
    <property type="molecule type" value="Genomic_DNA"/>
</dbReference>
<reference evidence="2 3" key="1">
    <citation type="journal article" date="2018" name="Evol. Lett.">
        <title>Horizontal gene cluster transfer increased hallucinogenic mushroom diversity.</title>
        <authorList>
            <person name="Reynolds H.T."/>
            <person name="Vijayakumar V."/>
            <person name="Gluck-Thaler E."/>
            <person name="Korotkin H.B."/>
            <person name="Matheny P.B."/>
            <person name="Slot J.C."/>
        </authorList>
    </citation>
    <scope>NUCLEOTIDE SEQUENCE [LARGE SCALE GENOMIC DNA]</scope>
    <source>
        <strain evidence="2 3">2629</strain>
    </source>
</reference>
<evidence type="ECO:0000256" key="1">
    <source>
        <dbReference type="SAM" id="MobiDB-lite"/>
    </source>
</evidence>
<sequence>MPIPEPSYSDFQSAYALYSKEDFLPEQGFTVTVQDDDGDDNYWNAYGQSDDTDQPPISANAKQDSALNSEDAYWAQYSSVQGQFTLYFLSLQLFNLLFTGSGDSTLPSPRPEKQNFGAQRIIIPSDDFQIHRTEPYNPLEPPSPEKLAERLAALSPRPDSPPFPDEDDSLITDSNSSSPHLTQVESTGVSASPRQIPDKFILVDSVPATVDITGTNLEQDPRDTLLKQHIVSLYQLWSLSKPSNVSNDQDKQSFISAVQAAIDHL</sequence>
<name>A0A409YV59_9AGAR</name>
<dbReference type="AlphaFoldDB" id="A0A409YV59"/>
<comment type="caution">
    <text evidence="2">The sequence shown here is derived from an EMBL/GenBank/DDBJ whole genome shotgun (WGS) entry which is preliminary data.</text>
</comment>
<dbReference type="OrthoDB" id="2270193at2759"/>
<feature type="region of interest" description="Disordered" evidence="1">
    <location>
        <begin position="31"/>
        <end position="64"/>
    </location>
</feature>
<dbReference type="Proteomes" id="UP000284842">
    <property type="component" value="Unassembled WGS sequence"/>
</dbReference>
<feature type="region of interest" description="Disordered" evidence="1">
    <location>
        <begin position="154"/>
        <end position="192"/>
    </location>
</feature>
<accession>A0A409YV59</accession>
<protein>
    <submittedName>
        <fullName evidence="2">Uncharacterized protein</fullName>
    </submittedName>
</protein>
<evidence type="ECO:0000313" key="2">
    <source>
        <dbReference type="EMBL" id="PPR06901.1"/>
    </source>
</evidence>
<organism evidence="2 3">
    <name type="scientific">Panaeolus cyanescens</name>
    <dbReference type="NCBI Taxonomy" id="181874"/>
    <lineage>
        <taxon>Eukaryota</taxon>
        <taxon>Fungi</taxon>
        <taxon>Dikarya</taxon>
        <taxon>Basidiomycota</taxon>
        <taxon>Agaricomycotina</taxon>
        <taxon>Agaricomycetes</taxon>
        <taxon>Agaricomycetidae</taxon>
        <taxon>Agaricales</taxon>
        <taxon>Agaricineae</taxon>
        <taxon>Galeropsidaceae</taxon>
        <taxon>Panaeolus</taxon>
    </lineage>
</organism>
<feature type="compositionally biased region" description="Polar residues" evidence="1">
    <location>
        <begin position="171"/>
        <end position="192"/>
    </location>
</feature>
<feature type="compositionally biased region" description="Polar residues" evidence="1">
    <location>
        <begin position="55"/>
        <end position="64"/>
    </location>
</feature>